<reference evidence="2" key="1">
    <citation type="submission" date="2016-01" db="EMBL/GenBank/DDBJ databases">
        <authorList>
            <person name="Peeters Charlotte."/>
        </authorList>
    </citation>
    <scope>NUCLEOTIDE SEQUENCE</scope>
    <source>
        <strain evidence="2">LMG 22936</strain>
    </source>
</reference>
<keyword evidence="1" id="KW-0732">Signal</keyword>
<comment type="caution">
    <text evidence="2">The sequence shown here is derived from an EMBL/GenBank/DDBJ whole genome shotgun (WGS) entry which is preliminary data.</text>
</comment>
<gene>
    <name evidence="2" type="ORF">AWB66_05884</name>
</gene>
<organism evidence="2 3">
    <name type="scientific">Caballeronia telluris</name>
    <dbReference type="NCBI Taxonomy" id="326475"/>
    <lineage>
        <taxon>Bacteria</taxon>
        <taxon>Pseudomonadati</taxon>
        <taxon>Pseudomonadota</taxon>
        <taxon>Betaproteobacteria</taxon>
        <taxon>Burkholderiales</taxon>
        <taxon>Burkholderiaceae</taxon>
        <taxon>Caballeronia</taxon>
    </lineage>
</organism>
<feature type="chain" id="PRO_5011114920" description="Lipoprotein" evidence="1">
    <location>
        <begin position="25"/>
        <end position="202"/>
    </location>
</feature>
<sequence length="202" mass="21698">MYLRTFYSLMSVLALCLVAVRAPAHGLWDGDDDRGWGEHARPEGKHASVRLYDARGTVVGDVVYVSGIGYDGGVVLNVKGVFVFAGISRVGNVGPGGATSASEMRWQYPQLAYSGENCSGTPYIYYERGAFRPSAIERKGTTATLYIAQDTVSQTTPIGSFGAVIGDPICIRGAPVFVSKAWPVESTLDLTQLYPEPLRIAP</sequence>
<evidence type="ECO:0008006" key="4">
    <source>
        <dbReference type="Google" id="ProtNLM"/>
    </source>
</evidence>
<feature type="signal peptide" evidence="1">
    <location>
        <begin position="1"/>
        <end position="24"/>
    </location>
</feature>
<evidence type="ECO:0000256" key="1">
    <source>
        <dbReference type="SAM" id="SignalP"/>
    </source>
</evidence>
<dbReference type="AlphaFoldDB" id="A0A158KBW3"/>
<name>A0A158KBW3_9BURK</name>
<protein>
    <recommendedName>
        <fullName evidence="4">Lipoprotein</fullName>
    </recommendedName>
</protein>
<evidence type="ECO:0000313" key="3">
    <source>
        <dbReference type="Proteomes" id="UP000054717"/>
    </source>
</evidence>
<dbReference type="EMBL" id="FCNZ02000043">
    <property type="protein sequence ID" value="SAL78632.1"/>
    <property type="molecule type" value="Genomic_DNA"/>
</dbReference>
<evidence type="ECO:0000313" key="2">
    <source>
        <dbReference type="EMBL" id="SAL78632.1"/>
    </source>
</evidence>
<accession>A0A158KBW3</accession>
<proteinExistence type="predicted"/>
<keyword evidence="3" id="KW-1185">Reference proteome</keyword>
<dbReference type="Proteomes" id="UP000054717">
    <property type="component" value="Unassembled WGS sequence"/>
</dbReference>